<reference evidence="3 4" key="1">
    <citation type="submission" date="2018-02" db="EMBL/GenBank/DDBJ databases">
        <title>Genomic Encyclopedia of Archaeal and Bacterial Type Strains, Phase II (KMG-II): from individual species to whole genera.</title>
        <authorList>
            <person name="Goeker M."/>
        </authorList>
    </citation>
    <scope>NUCLEOTIDE SEQUENCE [LARGE SCALE GENOMIC DNA]</scope>
    <source>
        <strain evidence="3 4">YU 961-1</strain>
    </source>
</reference>
<dbReference type="AlphaFoldDB" id="A0A2S6GZH5"/>
<evidence type="ECO:0008006" key="5">
    <source>
        <dbReference type="Google" id="ProtNLM"/>
    </source>
</evidence>
<sequence>MTDEDLDLLLADLNADVPDMTDDAYNAGLARLVGRTGSAEDLEPAQPTPRPVLVPASPHADRSPPRRRRVWTVAAAAAAVAAVSAGVIYAVGDNHGQTTPSGTVPTDSPVGSSAPHTPAPTSRAPIRDVTDVAPTTLAVVGSTPTHYAMAPMRFGPIGPMPNHPVNNAGDLAAVVSDLEIPPGAFRFEFSGAWQNGKLTHGVYHWYSSDPAGDWGTQDAPKAGQPAPALRLVKPDSSGRELQQQRLDAIPDDPAGYYEQLRQQFTGKPSGQANAVQTMSGLLYGDAKARATIFRTLGYFDSVTVRTDQRNPDGRIATAITVNDGHIYLELYIDPATGRLIGRRSSELGPAREVTTEALVPTMGAFPK</sequence>
<dbReference type="Proteomes" id="UP000239203">
    <property type="component" value="Unassembled WGS sequence"/>
</dbReference>
<dbReference type="EMBL" id="PTIX01000002">
    <property type="protein sequence ID" value="PPK70634.1"/>
    <property type="molecule type" value="Genomic_DNA"/>
</dbReference>
<dbReference type="RefSeq" id="WP_104477716.1">
    <property type="nucleotide sequence ID" value="NZ_CP154825.1"/>
</dbReference>
<feature type="region of interest" description="Disordered" evidence="1">
    <location>
        <begin position="39"/>
        <end position="67"/>
    </location>
</feature>
<keyword evidence="2" id="KW-0812">Transmembrane</keyword>
<evidence type="ECO:0000313" key="4">
    <source>
        <dbReference type="Proteomes" id="UP000239203"/>
    </source>
</evidence>
<protein>
    <recommendedName>
        <fullName evidence="5">CU044_5270 family protein</fullName>
    </recommendedName>
</protein>
<feature type="region of interest" description="Disordered" evidence="1">
    <location>
        <begin position="96"/>
        <end position="125"/>
    </location>
</feature>
<name>A0A2S6GZH5_9PSEU</name>
<gene>
    <name evidence="3" type="ORF">CLV40_102552</name>
</gene>
<evidence type="ECO:0000313" key="3">
    <source>
        <dbReference type="EMBL" id="PPK70634.1"/>
    </source>
</evidence>
<comment type="caution">
    <text evidence="3">The sequence shown here is derived from an EMBL/GenBank/DDBJ whole genome shotgun (WGS) entry which is preliminary data.</text>
</comment>
<accession>A0A2S6GZH5</accession>
<feature type="transmembrane region" description="Helical" evidence="2">
    <location>
        <begin position="70"/>
        <end position="91"/>
    </location>
</feature>
<dbReference type="OrthoDB" id="3387554at2"/>
<feature type="compositionally biased region" description="Polar residues" evidence="1">
    <location>
        <begin position="96"/>
        <end position="115"/>
    </location>
</feature>
<keyword evidence="4" id="KW-1185">Reference proteome</keyword>
<keyword evidence="2" id="KW-1133">Transmembrane helix</keyword>
<organism evidence="3 4">
    <name type="scientific">Actinokineospora auranticolor</name>
    <dbReference type="NCBI Taxonomy" id="155976"/>
    <lineage>
        <taxon>Bacteria</taxon>
        <taxon>Bacillati</taxon>
        <taxon>Actinomycetota</taxon>
        <taxon>Actinomycetes</taxon>
        <taxon>Pseudonocardiales</taxon>
        <taxon>Pseudonocardiaceae</taxon>
        <taxon>Actinokineospora</taxon>
    </lineage>
</organism>
<proteinExistence type="predicted"/>
<keyword evidence="2" id="KW-0472">Membrane</keyword>
<evidence type="ECO:0000256" key="2">
    <source>
        <dbReference type="SAM" id="Phobius"/>
    </source>
</evidence>
<evidence type="ECO:0000256" key="1">
    <source>
        <dbReference type="SAM" id="MobiDB-lite"/>
    </source>
</evidence>